<dbReference type="RefSeq" id="WP_251489548.1">
    <property type="nucleotide sequence ID" value="NZ_CAJSLV010000050.1"/>
</dbReference>
<sequence length="67" mass="6726">MTSSDGGLIERAVGGRGADRATVPAQAASSGAVADAGQAPGRPRPLAALAMAWLTVLQLRLRGGRRS</sequence>
<accession>A0A9W4DPI0</accession>
<reference evidence="2" key="1">
    <citation type="submission" date="2021-05" db="EMBL/GenBank/DDBJ databases">
        <authorList>
            <person name="Arsene-Ploetze F."/>
        </authorList>
    </citation>
    <scope>NUCLEOTIDE SEQUENCE</scope>
    <source>
        <strain evidence="2">DSM 42138</strain>
    </source>
</reference>
<organism evidence="2 3">
    <name type="scientific">Actinacidiphila cocklensis</name>
    <dbReference type="NCBI Taxonomy" id="887465"/>
    <lineage>
        <taxon>Bacteria</taxon>
        <taxon>Bacillati</taxon>
        <taxon>Actinomycetota</taxon>
        <taxon>Actinomycetes</taxon>
        <taxon>Kitasatosporales</taxon>
        <taxon>Streptomycetaceae</taxon>
        <taxon>Actinacidiphila</taxon>
    </lineage>
</organism>
<evidence type="ECO:0000313" key="2">
    <source>
        <dbReference type="EMBL" id="CAG6393674.1"/>
    </source>
</evidence>
<evidence type="ECO:0000313" key="3">
    <source>
        <dbReference type="Proteomes" id="UP001152519"/>
    </source>
</evidence>
<name>A0A9W4DPI0_9ACTN</name>
<gene>
    <name evidence="2" type="ORF">SCOCK_210115</name>
</gene>
<evidence type="ECO:0000256" key="1">
    <source>
        <dbReference type="SAM" id="MobiDB-lite"/>
    </source>
</evidence>
<protein>
    <submittedName>
        <fullName evidence="2">Uncharacterized protein</fullName>
    </submittedName>
</protein>
<dbReference type="EMBL" id="CAJSLV010000050">
    <property type="protein sequence ID" value="CAG6393674.1"/>
    <property type="molecule type" value="Genomic_DNA"/>
</dbReference>
<dbReference type="Proteomes" id="UP001152519">
    <property type="component" value="Unassembled WGS sequence"/>
</dbReference>
<feature type="region of interest" description="Disordered" evidence="1">
    <location>
        <begin position="1"/>
        <end position="41"/>
    </location>
</feature>
<comment type="caution">
    <text evidence="2">The sequence shown here is derived from an EMBL/GenBank/DDBJ whole genome shotgun (WGS) entry which is preliminary data.</text>
</comment>
<dbReference type="AlphaFoldDB" id="A0A9W4DPI0"/>
<proteinExistence type="predicted"/>
<keyword evidence="3" id="KW-1185">Reference proteome</keyword>
<feature type="compositionally biased region" description="Low complexity" evidence="1">
    <location>
        <begin position="25"/>
        <end position="41"/>
    </location>
</feature>